<sequence length="76" mass="7171">MIWPAAVACTVSGGSFGSGRSGAGFSAASVAYRPAATAATPAPSKVVAAAAAVVRRRISPSVGGEAAPGQRACPAG</sequence>
<evidence type="ECO:0000313" key="2">
    <source>
        <dbReference type="Proteomes" id="UP000463951"/>
    </source>
</evidence>
<organism evidence="1 2">
    <name type="scientific">Streptomyces antimycoticus</name>
    <dbReference type="NCBI Taxonomy" id="68175"/>
    <lineage>
        <taxon>Bacteria</taxon>
        <taxon>Bacillati</taxon>
        <taxon>Actinomycetota</taxon>
        <taxon>Actinomycetes</taxon>
        <taxon>Kitasatosporales</taxon>
        <taxon>Streptomycetaceae</taxon>
        <taxon>Streptomyces</taxon>
        <taxon>Streptomyces violaceusniger group</taxon>
    </lineage>
</organism>
<gene>
    <name evidence="1" type="ORF">SSPO_074120</name>
</gene>
<proteinExistence type="predicted"/>
<dbReference type="Proteomes" id="UP000463951">
    <property type="component" value="Chromosome"/>
</dbReference>
<dbReference type="AlphaFoldDB" id="A0A499URX7"/>
<protein>
    <submittedName>
        <fullName evidence="1">Uncharacterized protein</fullName>
    </submittedName>
</protein>
<evidence type="ECO:0000313" key="1">
    <source>
        <dbReference type="EMBL" id="BBJ44694.1"/>
    </source>
</evidence>
<name>A0A499URX7_9ACTN</name>
<accession>A0A499URX7</accession>
<reference evidence="1 2" key="1">
    <citation type="journal article" date="2020" name="Int. J. Syst. Evol. Microbiol.">
        <title>Reclassification of Streptomyces castelarensis and Streptomyces sporoclivatus as later heterotypic synonyms of Streptomyces antimycoticus.</title>
        <authorList>
            <person name="Komaki H."/>
            <person name="Tamura T."/>
        </authorList>
    </citation>
    <scope>NUCLEOTIDE SEQUENCE [LARGE SCALE GENOMIC DNA]</scope>
    <source>
        <strain evidence="1 2">NBRC 100767</strain>
    </source>
</reference>
<dbReference type="EMBL" id="AP019620">
    <property type="protein sequence ID" value="BBJ44694.1"/>
    <property type="molecule type" value="Genomic_DNA"/>
</dbReference>